<dbReference type="InterPro" id="IPR020449">
    <property type="entry name" value="Tscrpt_reg_AraC-type_HTH"/>
</dbReference>
<evidence type="ECO:0000256" key="1">
    <source>
        <dbReference type="ARBA" id="ARBA00023015"/>
    </source>
</evidence>
<dbReference type="RefSeq" id="WP_074647555.1">
    <property type="nucleotide sequence ID" value="NZ_CP048429.1"/>
</dbReference>
<dbReference type="GO" id="GO:0043565">
    <property type="term" value="F:sequence-specific DNA binding"/>
    <property type="evidence" value="ECO:0007669"/>
    <property type="project" value="InterPro"/>
</dbReference>
<dbReference type="PANTHER" id="PTHR43280">
    <property type="entry name" value="ARAC-FAMILY TRANSCRIPTIONAL REGULATOR"/>
    <property type="match status" value="1"/>
</dbReference>
<dbReference type="AlphaFoldDB" id="A0A1G9FW29"/>
<evidence type="ECO:0000256" key="2">
    <source>
        <dbReference type="ARBA" id="ARBA00023125"/>
    </source>
</evidence>
<dbReference type="PROSITE" id="PS01124">
    <property type="entry name" value="HTH_ARAC_FAMILY_2"/>
    <property type="match status" value="1"/>
</dbReference>
<keyword evidence="1" id="KW-0805">Transcription regulation</keyword>
<name>A0A1G9FW29_9BACL</name>
<dbReference type="OrthoDB" id="182534at2"/>
<dbReference type="InterPro" id="IPR003313">
    <property type="entry name" value="AraC-bd"/>
</dbReference>
<dbReference type="PRINTS" id="PR00032">
    <property type="entry name" value="HTHARAC"/>
</dbReference>
<gene>
    <name evidence="5" type="ORF">SAMN05216191_101117</name>
</gene>
<evidence type="ECO:0000313" key="6">
    <source>
        <dbReference type="Proteomes" id="UP000182783"/>
    </source>
</evidence>
<feature type="domain" description="HTH araC/xylS-type" evidence="4">
    <location>
        <begin position="191"/>
        <end position="289"/>
    </location>
</feature>
<dbReference type="GO" id="GO:0003700">
    <property type="term" value="F:DNA-binding transcription factor activity"/>
    <property type="evidence" value="ECO:0007669"/>
    <property type="project" value="InterPro"/>
</dbReference>
<keyword evidence="3" id="KW-0804">Transcription</keyword>
<dbReference type="InterPro" id="IPR014710">
    <property type="entry name" value="RmlC-like_jellyroll"/>
</dbReference>
<dbReference type="EMBL" id="FNGM01000001">
    <property type="protein sequence ID" value="SDK92646.1"/>
    <property type="molecule type" value="Genomic_DNA"/>
</dbReference>
<dbReference type="SMART" id="SM00342">
    <property type="entry name" value="HTH_ARAC"/>
    <property type="match status" value="1"/>
</dbReference>
<dbReference type="InterPro" id="IPR018060">
    <property type="entry name" value="HTH_AraC"/>
</dbReference>
<dbReference type="SUPFAM" id="SSF51215">
    <property type="entry name" value="Regulatory protein AraC"/>
    <property type="match status" value="1"/>
</dbReference>
<dbReference type="Gene3D" id="1.10.10.60">
    <property type="entry name" value="Homeodomain-like"/>
    <property type="match status" value="2"/>
</dbReference>
<proteinExistence type="predicted"/>
<evidence type="ECO:0000259" key="4">
    <source>
        <dbReference type="PROSITE" id="PS01124"/>
    </source>
</evidence>
<evidence type="ECO:0000256" key="3">
    <source>
        <dbReference type="ARBA" id="ARBA00023163"/>
    </source>
</evidence>
<evidence type="ECO:0000313" key="5">
    <source>
        <dbReference type="EMBL" id="SDK92646.1"/>
    </source>
</evidence>
<dbReference type="Gene3D" id="2.60.120.10">
    <property type="entry name" value="Jelly Rolls"/>
    <property type="match status" value="1"/>
</dbReference>
<keyword evidence="2" id="KW-0238">DNA-binding</keyword>
<accession>A0A1G9FW29</accession>
<dbReference type="PANTHER" id="PTHR43280:SF28">
    <property type="entry name" value="HTH-TYPE TRANSCRIPTIONAL ACTIVATOR RHAS"/>
    <property type="match status" value="1"/>
</dbReference>
<protein>
    <submittedName>
        <fullName evidence="5">AraC-like ligand binding domain-containing protein</fullName>
    </submittedName>
</protein>
<dbReference type="SUPFAM" id="SSF46689">
    <property type="entry name" value="Homeodomain-like"/>
    <property type="match status" value="2"/>
</dbReference>
<sequence>MEIILTEDRFREKVLFPREYPIYLEDTIGVTSHYQRLHAHDALEINMIKSGTGYYRINGERYDFREGDILLINSNDLHCAYETGNLVMQVITFDPSWFLGSLRCDPDILCPFKEMGLSFNNLLDRDHPKMDELRGLLLLMQEEHGSERRSYTSIVYAYLLQFLVKVNRYFRVDNLKKSKGTITAPQLEKIRHVTRVMEQRFAYPWTLEELAALTYLSPSRFSDIFRRTVGMSPLMYLIHLRLENAYGLLEASDRKIVDIALECGFRTLSNFNRLFKRHMGTEPRNVRNKANTACSKIVSVYEQLSGEFAAEEC</sequence>
<dbReference type="Pfam" id="PF12833">
    <property type="entry name" value="HTH_18"/>
    <property type="match status" value="1"/>
</dbReference>
<dbReference type="Proteomes" id="UP000182783">
    <property type="component" value="Unassembled WGS sequence"/>
</dbReference>
<dbReference type="InterPro" id="IPR009057">
    <property type="entry name" value="Homeodomain-like_sf"/>
</dbReference>
<dbReference type="Pfam" id="PF02311">
    <property type="entry name" value="AraC_binding"/>
    <property type="match status" value="1"/>
</dbReference>
<reference evidence="5 6" key="1">
    <citation type="submission" date="2016-10" db="EMBL/GenBank/DDBJ databases">
        <authorList>
            <person name="de Groot N.N."/>
        </authorList>
    </citation>
    <scope>NUCLEOTIDE SEQUENCE [LARGE SCALE GENOMIC DNA]</scope>
    <source>
        <strain evidence="5 6">CGMCC 1.10239</strain>
    </source>
</reference>
<organism evidence="5 6">
    <name type="scientific">Paenibacillus jilunlii</name>
    <dbReference type="NCBI Taxonomy" id="682956"/>
    <lineage>
        <taxon>Bacteria</taxon>
        <taxon>Bacillati</taxon>
        <taxon>Bacillota</taxon>
        <taxon>Bacilli</taxon>
        <taxon>Bacillales</taxon>
        <taxon>Paenibacillaceae</taxon>
        <taxon>Paenibacillus</taxon>
    </lineage>
</organism>
<dbReference type="InterPro" id="IPR037923">
    <property type="entry name" value="HTH-like"/>
</dbReference>